<keyword evidence="2" id="KW-0238">DNA-binding</keyword>
<dbReference type="InterPro" id="IPR036388">
    <property type="entry name" value="WH-like_DNA-bd_sf"/>
</dbReference>
<dbReference type="Proteomes" id="UP000829542">
    <property type="component" value="Chromosome"/>
</dbReference>
<name>A0ABY3X4J7_9GAMM</name>
<evidence type="ECO:0000256" key="3">
    <source>
        <dbReference type="ARBA" id="ARBA00023163"/>
    </source>
</evidence>
<dbReference type="SUPFAM" id="SSF52172">
    <property type="entry name" value="CheY-like"/>
    <property type="match status" value="1"/>
</dbReference>
<evidence type="ECO:0000313" key="7">
    <source>
        <dbReference type="EMBL" id="UNM97190.1"/>
    </source>
</evidence>
<evidence type="ECO:0000313" key="8">
    <source>
        <dbReference type="Proteomes" id="UP000829542"/>
    </source>
</evidence>
<evidence type="ECO:0000256" key="4">
    <source>
        <dbReference type="PROSITE-ProRule" id="PRU00169"/>
    </source>
</evidence>
<dbReference type="Pfam" id="PF00196">
    <property type="entry name" value="GerE"/>
    <property type="match status" value="1"/>
</dbReference>
<dbReference type="CDD" id="cd06170">
    <property type="entry name" value="LuxR_C_like"/>
    <property type="match status" value="1"/>
</dbReference>
<keyword evidence="8" id="KW-1185">Reference proteome</keyword>
<dbReference type="InterPro" id="IPR011006">
    <property type="entry name" value="CheY-like_superfamily"/>
</dbReference>
<reference evidence="7 8" key="1">
    <citation type="submission" date="2022-03" db="EMBL/GenBank/DDBJ databases">
        <title>Ignatzschineria rhizosphaerae HR5S32.</title>
        <authorList>
            <person name="Sun J.Q."/>
            <person name="Feng J.Y."/>
        </authorList>
    </citation>
    <scope>NUCLEOTIDE SEQUENCE [LARGE SCALE GENOMIC DNA]</scope>
    <source>
        <strain evidence="7 8">HR5S32</strain>
    </source>
</reference>
<feature type="domain" description="Response regulatory" evidence="6">
    <location>
        <begin position="9"/>
        <end position="127"/>
    </location>
</feature>
<dbReference type="PROSITE" id="PS00622">
    <property type="entry name" value="HTH_LUXR_1"/>
    <property type="match status" value="1"/>
</dbReference>
<evidence type="ECO:0000256" key="1">
    <source>
        <dbReference type="ARBA" id="ARBA00023015"/>
    </source>
</evidence>
<evidence type="ECO:0000256" key="2">
    <source>
        <dbReference type="ARBA" id="ARBA00023125"/>
    </source>
</evidence>
<dbReference type="InterPro" id="IPR001789">
    <property type="entry name" value="Sig_transdc_resp-reg_receiver"/>
</dbReference>
<dbReference type="SMART" id="SM00421">
    <property type="entry name" value="HTH_LUXR"/>
    <property type="match status" value="1"/>
</dbReference>
<dbReference type="PRINTS" id="PR00038">
    <property type="entry name" value="HTHLUXR"/>
</dbReference>
<protein>
    <submittedName>
        <fullName evidence="7">Response regulator transcription factor</fullName>
    </submittedName>
</protein>
<comment type="caution">
    <text evidence="4">Lacks conserved residue(s) required for the propagation of feature annotation.</text>
</comment>
<dbReference type="RefSeq" id="WP_242152216.1">
    <property type="nucleotide sequence ID" value="NZ_CP093379.1"/>
</dbReference>
<dbReference type="EMBL" id="CP093379">
    <property type="protein sequence ID" value="UNM97190.1"/>
    <property type="molecule type" value="Genomic_DNA"/>
</dbReference>
<dbReference type="PANTHER" id="PTHR44688">
    <property type="entry name" value="DNA-BINDING TRANSCRIPTIONAL ACTIVATOR DEVR_DOSR"/>
    <property type="match status" value="1"/>
</dbReference>
<dbReference type="PROSITE" id="PS50043">
    <property type="entry name" value="HTH_LUXR_2"/>
    <property type="match status" value="1"/>
</dbReference>
<gene>
    <name evidence="7" type="ORF">MMG00_04895</name>
</gene>
<dbReference type="InterPro" id="IPR000792">
    <property type="entry name" value="Tscrpt_reg_LuxR_C"/>
</dbReference>
<evidence type="ECO:0000259" key="5">
    <source>
        <dbReference type="PROSITE" id="PS50043"/>
    </source>
</evidence>
<dbReference type="SUPFAM" id="SSF46894">
    <property type="entry name" value="C-terminal effector domain of the bipartite response regulators"/>
    <property type="match status" value="1"/>
</dbReference>
<dbReference type="Gene3D" id="1.10.10.10">
    <property type="entry name" value="Winged helix-like DNA-binding domain superfamily/Winged helix DNA-binding domain"/>
    <property type="match status" value="1"/>
</dbReference>
<dbReference type="PANTHER" id="PTHR44688:SF16">
    <property type="entry name" value="DNA-BINDING TRANSCRIPTIONAL ACTIVATOR DEVR_DOSR"/>
    <property type="match status" value="1"/>
</dbReference>
<organism evidence="7 8">
    <name type="scientific">Ignatzschineria rhizosphaerae</name>
    <dbReference type="NCBI Taxonomy" id="2923279"/>
    <lineage>
        <taxon>Bacteria</taxon>
        <taxon>Pseudomonadati</taxon>
        <taxon>Pseudomonadota</taxon>
        <taxon>Gammaproteobacteria</taxon>
        <taxon>Cardiobacteriales</taxon>
        <taxon>Ignatzschineriaceae</taxon>
        <taxon>Ignatzschineria</taxon>
    </lineage>
</organism>
<dbReference type="PROSITE" id="PS50110">
    <property type="entry name" value="RESPONSE_REGULATORY"/>
    <property type="match status" value="1"/>
</dbReference>
<dbReference type="Gene3D" id="3.40.50.2300">
    <property type="match status" value="1"/>
</dbReference>
<keyword evidence="3" id="KW-0804">Transcription</keyword>
<proteinExistence type="predicted"/>
<accession>A0ABY3X4J7</accession>
<evidence type="ECO:0000259" key="6">
    <source>
        <dbReference type="PROSITE" id="PS50110"/>
    </source>
</evidence>
<feature type="domain" description="HTH luxR-type" evidence="5">
    <location>
        <begin position="134"/>
        <end position="199"/>
    </location>
</feature>
<sequence>MSQLHHPSHIMVIDQNRLFREKIAFLLSQDRDHYYHVITNFENIEDGLQFLQESTIDLLLIEAALIKDDFQLNLLQSIIHHHPQLRIILLTSQQAFLHAPLQRLEQAHTYTKSIDSQEFLIFIAKVLQHHDEEITNYLEDLTPRELEILEWLVKGDSNKEIARELSISESTVKVHVQNILKKFKVSSRVEAAVYAVRNDLSA</sequence>
<dbReference type="InterPro" id="IPR016032">
    <property type="entry name" value="Sig_transdc_resp-reg_C-effctor"/>
</dbReference>
<keyword evidence="1" id="KW-0805">Transcription regulation</keyword>